<evidence type="ECO:0000259" key="6">
    <source>
        <dbReference type="Pfam" id="PF02776"/>
    </source>
</evidence>
<evidence type="ECO:0000259" key="4">
    <source>
        <dbReference type="Pfam" id="PF00205"/>
    </source>
</evidence>
<evidence type="ECO:0000256" key="1">
    <source>
        <dbReference type="ARBA" id="ARBA00007812"/>
    </source>
</evidence>
<accession>A0A1G8K3U4</accession>
<dbReference type="SUPFAM" id="SSF52467">
    <property type="entry name" value="DHS-like NAD/FAD-binding domain"/>
    <property type="match status" value="1"/>
</dbReference>
<dbReference type="Pfam" id="PF02776">
    <property type="entry name" value="TPP_enzyme_N"/>
    <property type="match status" value="1"/>
</dbReference>
<feature type="domain" description="Thiamine pyrophosphate enzyme N-terminal TPP-binding" evidence="6">
    <location>
        <begin position="3"/>
        <end position="131"/>
    </location>
</feature>
<evidence type="ECO:0000313" key="7">
    <source>
        <dbReference type="EMBL" id="SDI38125.1"/>
    </source>
</evidence>
<dbReference type="PANTHER" id="PTHR18968:SF164">
    <property type="entry name" value="PYRUVATE DECARBOXYLASE"/>
    <property type="match status" value="1"/>
</dbReference>
<feature type="domain" description="Thiamine pyrophosphate enzyme TPP-binding" evidence="5">
    <location>
        <begin position="415"/>
        <end position="566"/>
    </location>
</feature>
<dbReference type="GO" id="GO:0009099">
    <property type="term" value="P:L-valine biosynthetic process"/>
    <property type="evidence" value="ECO:0007669"/>
    <property type="project" value="TreeGrafter"/>
</dbReference>
<proteinExistence type="inferred from homology"/>
<dbReference type="GO" id="GO:0050660">
    <property type="term" value="F:flavin adenine dinucleotide binding"/>
    <property type="evidence" value="ECO:0007669"/>
    <property type="project" value="TreeGrafter"/>
</dbReference>
<evidence type="ECO:0000256" key="3">
    <source>
        <dbReference type="RuleBase" id="RU362132"/>
    </source>
</evidence>
<keyword evidence="2 3" id="KW-0786">Thiamine pyrophosphate</keyword>
<dbReference type="Pfam" id="PF02775">
    <property type="entry name" value="TPP_enzyme_C"/>
    <property type="match status" value="1"/>
</dbReference>
<dbReference type="NCBIfam" id="NF006203">
    <property type="entry name" value="PRK08327.1"/>
    <property type="match status" value="1"/>
</dbReference>
<dbReference type="GO" id="GO:0009097">
    <property type="term" value="P:isoleucine biosynthetic process"/>
    <property type="evidence" value="ECO:0007669"/>
    <property type="project" value="TreeGrafter"/>
</dbReference>
<reference evidence="7 8" key="1">
    <citation type="submission" date="2016-10" db="EMBL/GenBank/DDBJ databases">
        <authorList>
            <person name="de Groot N.N."/>
        </authorList>
    </citation>
    <scope>NUCLEOTIDE SEQUENCE [LARGE SCALE GENOMIC DNA]</scope>
    <source>
        <strain evidence="7 8">DSM 21632</strain>
    </source>
</reference>
<evidence type="ECO:0000256" key="2">
    <source>
        <dbReference type="ARBA" id="ARBA00023052"/>
    </source>
</evidence>
<dbReference type="STRING" id="568899.SAMN05192534_1415"/>
<dbReference type="PANTHER" id="PTHR18968">
    <property type="entry name" value="THIAMINE PYROPHOSPHATE ENZYMES"/>
    <property type="match status" value="1"/>
</dbReference>
<dbReference type="OrthoDB" id="2443624at2"/>
<gene>
    <name evidence="7" type="ORF">SAMN05192534_1415</name>
</gene>
<feature type="domain" description="Thiamine pyrophosphate enzyme central" evidence="4">
    <location>
        <begin position="207"/>
        <end position="313"/>
    </location>
</feature>
<name>A0A1G8K3U4_9BACI</name>
<dbReference type="InterPro" id="IPR029061">
    <property type="entry name" value="THDP-binding"/>
</dbReference>
<dbReference type="EMBL" id="FNDK01000041">
    <property type="protein sequence ID" value="SDI38125.1"/>
    <property type="molecule type" value="Genomic_DNA"/>
</dbReference>
<dbReference type="AlphaFoldDB" id="A0A1G8K3U4"/>
<dbReference type="GO" id="GO:0030976">
    <property type="term" value="F:thiamine pyrophosphate binding"/>
    <property type="evidence" value="ECO:0007669"/>
    <property type="project" value="InterPro"/>
</dbReference>
<dbReference type="InterPro" id="IPR012000">
    <property type="entry name" value="Thiamin_PyroP_enz_cen_dom"/>
</dbReference>
<organism evidence="7 8">
    <name type="scientific">Alteribacillus persepolensis</name>
    <dbReference type="NCBI Taxonomy" id="568899"/>
    <lineage>
        <taxon>Bacteria</taxon>
        <taxon>Bacillati</taxon>
        <taxon>Bacillota</taxon>
        <taxon>Bacilli</taxon>
        <taxon>Bacillales</taxon>
        <taxon>Bacillaceae</taxon>
        <taxon>Alteribacillus</taxon>
    </lineage>
</organism>
<dbReference type="GO" id="GO:0003984">
    <property type="term" value="F:acetolactate synthase activity"/>
    <property type="evidence" value="ECO:0007669"/>
    <property type="project" value="TreeGrafter"/>
</dbReference>
<dbReference type="Proteomes" id="UP000199163">
    <property type="component" value="Unassembled WGS sequence"/>
</dbReference>
<dbReference type="GO" id="GO:0000287">
    <property type="term" value="F:magnesium ion binding"/>
    <property type="evidence" value="ECO:0007669"/>
    <property type="project" value="InterPro"/>
</dbReference>
<dbReference type="InterPro" id="IPR012001">
    <property type="entry name" value="Thiamin_PyroP_enz_TPP-bd_dom"/>
</dbReference>
<dbReference type="SUPFAM" id="SSF52518">
    <property type="entry name" value="Thiamin diphosphate-binding fold (THDP-binding)"/>
    <property type="match status" value="2"/>
</dbReference>
<evidence type="ECO:0000313" key="8">
    <source>
        <dbReference type="Proteomes" id="UP000199163"/>
    </source>
</evidence>
<evidence type="ECO:0000259" key="5">
    <source>
        <dbReference type="Pfam" id="PF02775"/>
    </source>
</evidence>
<dbReference type="InterPro" id="IPR029035">
    <property type="entry name" value="DHS-like_NAD/FAD-binding_dom"/>
</dbReference>
<dbReference type="InterPro" id="IPR045229">
    <property type="entry name" value="TPP_enz"/>
</dbReference>
<keyword evidence="8" id="KW-1185">Reference proteome</keyword>
<dbReference type="GO" id="GO:0005948">
    <property type="term" value="C:acetolactate synthase complex"/>
    <property type="evidence" value="ECO:0007669"/>
    <property type="project" value="TreeGrafter"/>
</dbReference>
<dbReference type="Gene3D" id="3.40.50.1220">
    <property type="entry name" value="TPP-binding domain"/>
    <property type="match status" value="1"/>
</dbReference>
<protein>
    <submittedName>
        <fullName evidence="7">Acetolactate synthase-1/2/3 large subunit</fullName>
    </submittedName>
</protein>
<comment type="similarity">
    <text evidence="1 3">Belongs to the TPP enzyme family.</text>
</comment>
<dbReference type="Gene3D" id="3.40.50.970">
    <property type="match status" value="2"/>
</dbReference>
<dbReference type="Pfam" id="PF00205">
    <property type="entry name" value="TPP_enzyme_M"/>
    <property type="match status" value="1"/>
</dbReference>
<dbReference type="InterPro" id="IPR011766">
    <property type="entry name" value="TPP_enzyme_TPP-bd"/>
</dbReference>
<dbReference type="CDD" id="cd02002">
    <property type="entry name" value="TPP_BFDC"/>
    <property type="match status" value="1"/>
</dbReference>
<sequence length="592" mass="65434">MYTTATAFLEALHEAGVSYIFANLGSDHPAIIESLARAKKENKELPTVITCPHEFVALSAAHGYAQATGEPQAVMVHVECGTQNLGGAVHNASRSRVPVLIFAGASPYTQEGELTGSRNEFIHWIQDVPDQRGIMRGYTKYDNEIRTGANVKQLVYRSLQIAKSDPTGPVYLMGPREAMEEETEPVTLDNELWEPISPGAIAPKQLEQLTNALVTAKNPLIVTSYLGRNTEAVEELVRLSEKLSIPVIESIPHQMNFPADHSMHLGSQWNTPGQNEQLAEADLVLVIDSDVPWIQMKNKPSDQATVYYLDVDPLKEEMPLWYIPSKQFLKADSHIALQQINQYIDDRCEVDLDMVSKRWEKFEDIHQKQMEEKRQVEQAKTDVITPEYLTACVREVIDEENTIVLNEGITNYGAISNHIGLNTPGSYYGSGAGSLGWNGGAAIGMKLAKSDKTIVSLTGDGSYLFSVPSTVHWMSNRYETPFLTVIYNNSGWKAPKMSTLGVHPRGVANETEGFWVNFDPAADLAKIAEAAGSAHPIKVEERSELKGILEEGLRIVQEGKSVVINVTIPHVYAKEEVDAGEQIPDLEAEVKK</sequence>
<dbReference type="CDD" id="cd07035">
    <property type="entry name" value="TPP_PYR_POX_like"/>
    <property type="match status" value="1"/>
</dbReference>